<reference evidence="1" key="1">
    <citation type="submission" date="2021-01" db="EMBL/GenBank/DDBJ databases">
        <authorList>
            <person name="Corre E."/>
            <person name="Pelletier E."/>
            <person name="Niang G."/>
            <person name="Scheremetjew M."/>
            <person name="Finn R."/>
            <person name="Kale V."/>
            <person name="Holt S."/>
            <person name="Cochrane G."/>
            <person name="Meng A."/>
            <person name="Brown T."/>
            <person name="Cohen L."/>
        </authorList>
    </citation>
    <scope>NUCLEOTIDE SEQUENCE</scope>
    <source>
        <strain evidence="1">CCMP281</strain>
    </source>
</reference>
<dbReference type="EMBL" id="HBHX01060230">
    <property type="protein sequence ID" value="CAE0140446.1"/>
    <property type="molecule type" value="Transcribed_RNA"/>
</dbReference>
<name>A0A7S3BPG9_9EUKA</name>
<sequence length="247" mass="27528">MHIISPPQIEGNASRREALLPNGSALPIRPDRPGSVVQWAVLDAALRTFDDAFKRLSIQVIVRSRTDLIIGAGPHGDPMFRYASIEAERGALFAKSDLLFYADRDTFCHVFGDFFGAITRVYSRPPTGVDAERLRWRELSVREHSGCKVAESIAWAKAESPKHTSGMTKGYRFFSERAFSYHVIAAHGVPCMALRLKCSRQVRTPRGESPRYYSHCDPLGDTPDSVGGELVCPLELNPARHQSMTRT</sequence>
<proteinExistence type="predicted"/>
<evidence type="ECO:0000313" key="1">
    <source>
        <dbReference type="EMBL" id="CAE0140446.1"/>
    </source>
</evidence>
<dbReference type="AlphaFoldDB" id="A0A7S3BPG9"/>
<gene>
    <name evidence="1" type="ORF">HERI1096_LOCUS33298</name>
</gene>
<organism evidence="1">
    <name type="scientific">Haptolina ericina</name>
    <dbReference type="NCBI Taxonomy" id="156174"/>
    <lineage>
        <taxon>Eukaryota</taxon>
        <taxon>Haptista</taxon>
        <taxon>Haptophyta</taxon>
        <taxon>Prymnesiophyceae</taxon>
        <taxon>Prymnesiales</taxon>
        <taxon>Prymnesiaceae</taxon>
        <taxon>Haptolina</taxon>
    </lineage>
</organism>
<accession>A0A7S3BPG9</accession>
<protein>
    <submittedName>
        <fullName evidence="1">Uncharacterized protein</fullName>
    </submittedName>
</protein>